<feature type="transmembrane region" description="Helical" evidence="5">
    <location>
        <begin position="238"/>
        <end position="255"/>
    </location>
</feature>
<dbReference type="Proteomes" id="UP000070578">
    <property type="component" value="Unassembled WGS sequence"/>
</dbReference>
<dbReference type="PANTHER" id="PTHR43359:SF1">
    <property type="entry name" value="FORMATE HYDROGENLYASE SUBUNIT 4-RELATED"/>
    <property type="match status" value="1"/>
</dbReference>
<feature type="transmembrane region" description="Helical" evidence="5">
    <location>
        <begin position="178"/>
        <end position="195"/>
    </location>
</feature>
<organism evidence="6 7">
    <name type="scientific">Candidatus Gallionella acididurans</name>
    <dbReference type="NCBI Taxonomy" id="1796491"/>
    <lineage>
        <taxon>Bacteria</taxon>
        <taxon>Pseudomonadati</taxon>
        <taxon>Pseudomonadota</taxon>
        <taxon>Betaproteobacteria</taxon>
        <taxon>Nitrosomonadales</taxon>
        <taxon>Gallionellaceae</taxon>
        <taxon>Gallionella</taxon>
    </lineage>
</organism>
<comment type="caution">
    <text evidence="6">The sequence shown here is derived from an EMBL/GenBank/DDBJ whole genome shotgun (WGS) entry which is preliminary data.</text>
</comment>
<evidence type="ECO:0000313" key="7">
    <source>
        <dbReference type="Proteomes" id="UP000070578"/>
    </source>
</evidence>
<evidence type="ECO:0000256" key="1">
    <source>
        <dbReference type="ARBA" id="ARBA00004141"/>
    </source>
</evidence>
<dbReference type="InterPro" id="IPR001694">
    <property type="entry name" value="NADH_UbQ_OxRdtase_su1/FPO"/>
</dbReference>
<dbReference type="InterPro" id="IPR052561">
    <property type="entry name" value="ComplexI_Subunit1"/>
</dbReference>
<feature type="transmembrane region" description="Helical" evidence="5">
    <location>
        <begin position="104"/>
        <end position="126"/>
    </location>
</feature>
<feature type="transmembrane region" description="Helical" evidence="5">
    <location>
        <begin position="304"/>
        <end position="322"/>
    </location>
</feature>
<keyword evidence="2 5" id="KW-0812">Transmembrane</keyword>
<dbReference type="PATRIC" id="fig|1796491.3.peg.3431"/>
<name>A0A139BP60_9PROT</name>
<sequence>MMSTNQALGILLQIYQSLLVVALAPLLTGWVNQCRAWLQNRSGPGVMQPYRTLRKLFHKDAVMAYNASLLFRATPYIRFGCMWLAAAIIPIIAVDLPFSPAADVIALVGVFALARVFIALAAMDIGTAFGTLGARREMLVSFLAEPALLMVFFTASMISHSTQLPRIVEALAQHQFVLYPSLAFAGLAFLIVLLAENARIPVDNPATHLELTMIHEAMILEYSARHLALVEWASSLKLFAYIAIGIALFLPYGIAEVGAMAGNWGSALPLAIIALLVKLILAGAALALLEALLAKMRIFRAPEFLGTAFLLAVLGLLIHFLLGA</sequence>
<evidence type="ECO:0000256" key="4">
    <source>
        <dbReference type="ARBA" id="ARBA00023136"/>
    </source>
</evidence>
<dbReference type="GO" id="GO:0016829">
    <property type="term" value="F:lyase activity"/>
    <property type="evidence" value="ECO:0007669"/>
    <property type="project" value="UniProtKB-KW"/>
</dbReference>
<evidence type="ECO:0000256" key="3">
    <source>
        <dbReference type="ARBA" id="ARBA00022989"/>
    </source>
</evidence>
<dbReference type="AlphaFoldDB" id="A0A139BP60"/>
<feature type="transmembrane region" description="Helical" evidence="5">
    <location>
        <begin position="76"/>
        <end position="98"/>
    </location>
</feature>
<dbReference type="GO" id="GO:0005886">
    <property type="term" value="C:plasma membrane"/>
    <property type="evidence" value="ECO:0007669"/>
    <property type="project" value="TreeGrafter"/>
</dbReference>
<keyword evidence="4 5" id="KW-0472">Membrane</keyword>
<dbReference type="Pfam" id="PF00146">
    <property type="entry name" value="NADHdh"/>
    <property type="match status" value="1"/>
</dbReference>
<comment type="subcellular location">
    <subcellularLocation>
        <location evidence="1">Membrane</location>
        <topology evidence="1">Multi-pass membrane protein</topology>
    </subcellularLocation>
</comment>
<proteinExistence type="predicted"/>
<dbReference type="EMBL" id="LSLI01000150">
    <property type="protein sequence ID" value="KXS30749.1"/>
    <property type="molecule type" value="Genomic_DNA"/>
</dbReference>
<accession>A0A139BP60</accession>
<evidence type="ECO:0000256" key="5">
    <source>
        <dbReference type="SAM" id="Phobius"/>
    </source>
</evidence>
<evidence type="ECO:0000313" key="6">
    <source>
        <dbReference type="EMBL" id="KXS30749.1"/>
    </source>
</evidence>
<gene>
    <name evidence="6" type="ORF">AWT59_3124</name>
</gene>
<feature type="transmembrane region" description="Helical" evidence="5">
    <location>
        <begin position="138"/>
        <end position="158"/>
    </location>
</feature>
<dbReference type="PANTHER" id="PTHR43359">
    <property type="entry name" value="FORMATE HYDROGENLYASE SUBUNIT 4"/>
    <property type="match status" value="1"/>
</dbReference>
<feature type="transmembrane region" description="Helical" evidence="5">
    <location>
        <begin position="12"/>
        <end position="31"/>
    </location>
</feature>
<reference evidence="6 7" key="1">
    <citation type="submission" date="2016-02" db="EMBL/GenBank/DDBJ databases">
        <authorList>
            <person name="Wen L."/>
            <person name="He K."/>
            <person name="Yang H."/>
        </authorList>
    </citation>
    <scope>NUCLEOTIDE SEQUENCE [LARGE SCALE GENOMIC DNA]</scope>
    <source>
        <strain evidence="6">ShG14-8</strain>
    </source>
</reference>
<feature type="transmembrane region" description="Helical" evidence="5">
    <location>
        <begin position="267"/>
        <end position="292"/>
    </location>
</feature>
<reference evidence="6 7" key="2">
    <citation type="submission" date="2016-03" db="EMBL/GenBank/DDBJ databases">
        <title>New uncultured bacterium of the family Gallionellaceae from acid mine drainage: description and reconstruction of genome based on metagenomic analysis of microbial community.</title>
        <authorList>
            <person name="Kadnikov V."/>
            <person name="Ivasenko D."/>
            <person name="Beletsky A."/>
            <person name="Mardanov A."/>
            <person name="Danilova E."/>
            <person name="Pimenov N."/>
            <person name="Karnachuk O."/>
            <person name="Ravin N."/>
        </authorList>
    </citation>
    <scope>NUCLEOTIDE SEQUENCE [LARGE SCALE GENOMIC DNA]</scope>
    <source>
        <strain evidence="6">ShG14-8</strain>
    </source>
</reference>
<evidence type="ECO:0000256" key="2">
    <source>
        <dbReference type="ARBA" id="ARBA00022692"/>
    </source>
</evidence>
<keyword evidence="3 5" id="KW-1133">Transmembrane helix</keyword>
<protein>
    <submittedName>
        <fullName evidence="6">Formate hydrogenlyase subunit 4</fullName>
    </submittedName>
</protein>
<keyword evidence="6" id="KW-0456">Lyase</keyword>